<feature type="binding site" description="covalent" evidence="6">
    <location>
        <position position="39"/>
    </location>
    <ligand>
        <name>heme c</name>
        <dbReference type="ChEBI" id="CHEBI:61717"/>
    </ligand>
</feature>
<dbReference type="PRINTS" id="PR00606">
    <property type="entry name" value="CYTCHROMECID"/>
</dbReference>
<dbReference type="Pfam" id="PF00034">
    <property type="entry name" value="Cytochrom_C"/>
    <property type="match status" value="1"/>
</dbReference>
<dbReference type="GO" id="GO:0020037">
    <property type="term" value="F:heme binding"/>
    <property type="evidence" value="ECO:0007669"/>
    <property type="project" value="InterPro"/>
</dbReference>
<organism evidence="9 10">
    <name type="scientific">Pelistega indica</name>
    <dbReference type="NCBI Taxonomy" id="1414851"/>
    <lineage>
        <taxon>Bacteria</taxon>
        <taxon>Pseudomonadati</taxon>
        <taxon>Pseudomonadota</taxon>
        <taxon>Betaproteobacteria</taxon>
        <taxon>Burkholderiales</taxon>
        <taxon>Alcaligenaceae</taxon>
        <taxon>Pelistega</taxon>
    </lineage>
</organism>
<evidence type="ECO:0000256" key="2">
    <source>
        <dbReference type="ARBA" id="ARBA00022617"/>
    </source>
</evidence>
<reference evidence="9 10" key="1">
    <citation type="submission" date="2013-11" db="EMBL/GenBank/DDBJ databases">
        <title>Genomic analysis of Pelistega sp. HM-7.</title>
        <authorList>
            <person name="Kumbhare S.V."/>
            <person name="Shetty S.A."/>
            <person name="Sharma O."/>
            <person name="Dhotre D.P."/>
        </authorList>
    </citation>
    <scope>NUCLEOTIDE SEQUENCE [LARGE SCALE GENOMIC DNA]</scope>
    <source>
        <strain evidence="9 10">HM-7</strain>
    </source>
</reference>
<evidence type="ECO:0000313" key="9">
    <source>
        <dbReference type="EMBL" id="ETD69191.1"/>
    </source>
</evidence>
<evidence type="ECO:0000256" key="1">
    <source>
        <dbReference type="ARBA" id="ARBA00022448"/>
    </source>
</evidence>
<keyword evidence="7" id="KW-0732">Signal</keyword>
<feature type="binding site" description="covalent" evidence="6">
    <location>
        <position position="84"/>
    </location>
    <ligand>
        <name>heme c</name>
        <dbReference type="ChEBI" id="CHEBI:61717"/>
    </ligand>
</feature>
<dbReference type="AlphaFoldDB" id="V8FZ99"/>
<keyword evidence="4" id="KW-0249">Electron transport</keyword>
<proteinExistence type="predicted"/>
<protein>
    <submittedName>
        <fullName evidence="9">Cytochrome C</fullName>
    </submittedName>
</protein>
<dbReference type="InterPro" id="IPR009056">
    <property type="entry name" value="Cyt_c-like_dom"/>
</dbReference>
<evidence type="ECO:0000256" key="5">
    <source>
        <dbReference type="ARBA" id="ARBA00023004"/>
    </source>
</evidence>
<evidence type="ECO:0000256" key="4">
    <source>
        <dbReference type="ARBA" id="ARBA00022982"/>
    </source>
</evidence>
<comment type="PTM">
    <text evidence="6">Binds 1 heme c group covalently per subunit.</text>
</comment>
<keyword evidence="3 6" id="KW-0479">Metal-binding</keyword>
<gene>
    <name evidence="9" type="ORF">V757_09320</name>
</gene>
<feature type="chain" id="PRO_5004769963" evidence="7">
    <location>
        <begin position="24"/>
        <end position="105"/>
    </location>
</feature>
<accession>V8FZ99</accession>
<dbReference type="EMBL" id="AYSV01000098">
    <property type="protein sequence ID" value="ETD69191.1"/>
    <property type="molecule type" value="Genomic_DNA"/>
</dbReference>
<name>V8FZ99_9BURK</name>
<keyword evidence="1" id="KW-0813">Transport</keyword>
<feature type="domain" description="Cytochrome c" evidence="8">
    <location>
        <begin position="21"/>
        <end position="105"/>
    </location>
</feature>
<dbReference type="GO" id="GO:0005506">
    <property type="term" value="F:iron ion binding"/>
    <property type="evidence" value="ECO:0007669"/>
    <property type="project" value="InterPro"/>
</dbReference>
<dbReference type="RefSeq" id="WP_023951992.1">
    <property type="nucleotide sequence ID" value="NZ_AYSV01000098.1"/>
</dbReference>
<comment type="caution">
    <text evidence="9">The sequence shown here is derived from an EMBL/GenBank/DDBJ whole genome shotgun (WGS) entry which is preliminary data.</text>
</comment>
<feature type="signal peptide" evidence="7">
    <location>
        <begin position="1"/>
        <end position="23"/>
    </location>
</feature>
<sequence length="105" mass="10892">MSLIIKSLLTAGVLMTVMSSANAQDAQALANAKACMACHNVEAKVIGPSYKDVAAKYASDDKAIDLLVASIKGGSTGKWGSVPMPPNPVTDDEAKTLATWILSLK</sequence>
<evidence type="ECO:0000259" key="8">
    <source>
        <dbReference type="PROSITE" id="PS51007"/>
    </source>
</evidence>
<dbReference type="Gene3D" id="1.10.760.10">
    <property type="entry name" value="Cytochrome c-like domain"/>
    <property type="match status" value="1"/>
</dbReference>
<dbReference type="InterPro" id="IPR036909">
    <property type="entry name" value="Cyt_c-like_dom_sf"/>
</dbReference>
<dbReference type="Proteomes" id="UP000018766">
    <property type="component" value="Unassembled WGS sequence"/>
</dbReference>
<dbReference type="InterPro" id="IPR002324">
    <property type="entry name" value="Cyt_c_ID"/>
</dbReference>
<evidence type="ECO:0000313" key="10">
    <source>
        <dbReference type="Proteomes" id="UP000018766"/>
    </source>
</evidence>
<dbReference type="OrthoDB" id="9814063at2"/>
<evidence type="ECO:0000256" key="6">
    <source>
        <dbReference type="PIRSR" id="PIRSR602324-1"/>
    </source>
</evidence>
<feature type="binding site" description="covalent" evidence="6">
    <location>
        <position position="35"/>
    </location>
    <ligand>
        <name>heme c</name>
        <dbReference type="ChEBI" id="CHEBI:61717"/>
    </ligand>
</feature>
<keyword evidence="2 6" id="KW-0349">Heme</keyword>
<dbReference type="SUPFAM" id="SSF46626">
    <property type="entry name" value="Cytochrome c"/>
    <property type="match status" value="1"/>
</dbReference>
<evidence type="ECO:0000256" key="3">
    <source>
        <dbReference type="ARBA" id="ARBA00022723"/>
    </source>
</evidence>
<dbReference type="GO" id="GO:0009055">
    <property type="term" value="F:electron transfer activity"/>
    <property type="evidence" value="ECO:0007669"/>
    <property type="project" value="InterPro"/>
</dbReference>
<keyword evidence="10" id="KW-1185">Reference proteome</keyword>
<dbReference type="PROSITE" id="PS51007">
    <property type="entry name" value="CYTC"/>
    <property type="match status" value="1"/>
</dbReference>
<keyword evidence="5 6" id="KW-0408">Iron</keyword>
<evidence type="ECO:0000256" key="7">
    <source>
        <dbReference type="SAM" id="SignalP"/>
    </source>
</evidence>